<dbReference type="KEGG" id="hhl:Halha_2275"/>
<dbReference type="HOGENOM" id="CLU_024437_2_1_9"/>
<evidence type="ECO:0000256" key="4">
    <source>
        <dbReference type="SAM" id="Coils"/>
    </source>
</evidence>
<evidence type="ECO:0000313" key="8">
    <source>
        <dbReference type="Proteomes" id="UP000010880"/>
    </source>
</evidence>
<dbReference type="GO" id="GO:0005198">
    <property type="term" value="F:structural molecule activity"/>
    <property type="evidence" value="ECO:0007669"/>
    <property type="project" value="InterPro"/>
</dbReference>
<dbReference type="InterPro" id="IPR013384">
    <property type="entry name" value="Flagell_FlgL"/>
</dbReference>
<dbReference type="GO" id="GO:0071973">
    <property type="term" value="P:bacterial-type flagellum-dependent cell motility"/>
    <property type="evidence" value="ECO:0007669"/>
    <property type="project" value="InterPro"/>
</dbReference>
<keyword evidence="8" id="KW-1185">Reference proteome</keyword>
<dbReference type="InterPro" id="IPR046358">
    <property type="entry name" value="Flagellin_C"/>
</dbReference>
<dbReference type="STRING" id="748449.Halha_2275"/>
<dbReference type="OrthoDB" id="9758307at2"/>
<evidence type="ECO:0000256" key="1">
    <source>
        <dbReference type="ARBA" id="ARBA00004365"/>
    </source>
</evidence>
<dbReference type="RefSeq" id="WP_015327863.1">
    <property type="nucleotide sequence ID" value="NC_019978.1"/>
</dbReference>
<dbReference type="Proteomes" id="UP000010880">
    <property type="component" value="Chromosome"/>
</dbReference>
<reference evidence="8" key="1">
    <citation type="submission" date="2012-02" db="EMBL/GenBank/DDBJ databases">
        <title>The complete genome of Halobacteroides halobius DSM 5150.</title>
        <authorList>
            <person name="Lucas S."/>
            <person name="Copeland A."/>
            <person name="Lapidus A."/>
            <person name="Glavina del Rio T."/>
            <person name="Dalin E."/>
            <person name="Tice H."/>
            <person name="Bruce D."/>
            <person name="Goodwin L."/>
            <person name="Pitluck S."/>
            <person name="Peters L."/>
            <person name="Mikhailova N."/>
            <person name="Gu W."/>
            <person name="Kyrpides N."/>
            <person name="Mavromatis K."/>
            <person name="Ivanova N."/>
            <person name="Brettin T."/>
            <person name="Detter J.C."/>
            <person name="Han C."/>
            <person name="Larimer F."/>
            <person name="Land M."/>
            <person name="Hauser L."/>
            <person name="Markowitz V."/>
            <person name="Cheng J.-F."/>
            <person name="Hugenholtz P."/>
            <person name="Woyke T."/>
            <person name="Wu D."/>
            <person name="Tindall B."/>
            <person name="Pomrenke H."/>
            <person name="Brambilla E."/>
            <person name="Klenk H.-P."/>
            <person name="Eisen J.A."/>
        </authorList>
    </citation>
    <scope>NUCLEOTIDE SEQUENCE [LARGE SCALE GENOMIC DNA]</scope>
    <source>
        <strain evidence="8">ATCC 35273 / DSM 5150 / MD-1</strain>
    </source>
</reference>
<dbReference type="EMBL" id="CP003359">
    <property type="protein sequence ID" value="AGB42149.1"/>
    <property type="molecule type" value="Genomic_DNA"/>
</dbReference>
<evidence type="ECO:0000256" key="2">
    <source>
        <dbReference type="ARBA" id="ARBA00005709"/>
    </source>
</evidence>
<dbReference type="PANTHER" id="PTHR42792">
    <property type="entry name" value="FLAGELLIN"/>
    <property type="match status" value="1"/>
</dbReference>
<gene>
    <name evidence="7" type="ordered locus">Halha_2275</name>
</gene>
<feature type="coiled-coil region" evidence="4">
    <location>
        <begin position="283"/>
        <end position="361"/>
    </location>
</feature>
<evidence type="ECO:0000256" key="3">
    <source>
        <dbReference type="ARBA" id="ARBA00023143"/>
    </source>
</evidence>
<dbReference type="GO" id="GO:0009424">
    <property type="term" value="C:bacterial-type flagellum hook"/>
    <property type="evidence" value="ECO:0007669"/>
    <property type="project" value="InterPro"/>
</dbReference>
<keyword evidence="3" id="KW-0975">Bacterial flagellum</keyword>
<evidence type="ECO:0000259" key="5">
    <source>
        <dbReference type="Pfam" id="PF00669"/>
    </source>
</evidence>
<protein>
    <submittedName>
        <fullName evidence="7">Flagellar hook-associated protein 3</fullName>
    </submittedName>
</protein>
<dbReference type="Gene3D" id="1.20.1330.10">
    <property type="entry name" value="f41 fragment of flagellin, N-terminal domain"/>
    <property type="match status" value="1"/>
</dbReference>
<dbReference type="PRINTS" id="PR00207">
    <property type="entry name" value="FLAGELLIN"/>
</dbReference>
<dbReference type="InterPro" id="IPR001029">
    <property type="entry name" value="Flagellin_N"/>
</dbReference>
<dbReference type="SUPFAM" id="SSF64518">
    <property type="entry name" value="Phase 1 flagellin"/>
    <property type="match status" value="1"/>
</dbReference>
<dbReference type="eggNOG" id="COG1344">
    <property type="taxonomic scope" value="Bacteria"/>
</dbReference>
<evidence type="ECO:0000259" key="6">
    <source>
        <dbReference type="Pfam" id="PF00700"/>
    </source>
</evidence>
<feature type="domain" description="Flagellin N-terminal" evidence="5">
    <location>
        <begin position="3"/>
        <end position="140"/>
    </location>
</feature>
<comment type="subcellular location">
    <subcellularLocation>
        <location evidence="1">Bacterial flagellum</location>
    </subcellularLocation>
</comment>
<dbReference type="AlphaFoldDB" id="L0KCN1"/>
<dbReference type="NCBIfam" id="TIGR02550">
    <property type="entry name" value="flagell_flgL"/>
    <property type="match status" value="1"/>
</dbReference>
<feature type="domain" description="Flagellin C-terminal" evidence="6">
    <location>
        <begin position="311"/>
        <end position="393"/>
    </location>
</feature>
<evidence type="ECO:0000313" key="7">
    <source>
        <dbReference type="EMBL" id="AGB42149.1"/>
    </source>
</evidence>
<keyword evidence="7" id="KW-0969">Cilium</keyword>
<name>L0KCN1_HALHC</name>
<comment type="similarity">
    <text evidence="2">Belongs to the bacterial flagellin family.</text>
</comment>
<keyword evidence="4" id="KW-0175">Coiled coil</keyword>
<dbReference type="Pfam" id="PF00700">
    <property type="entry name" value="Flagellin_C"/>
    <property type="match status" value="1"/>
</dbReference>
<dbReference type="InterPro" id="IPR001492">
    <property type="entry name" value="Flagellin"/>
</dbReference>
<keyword evidence="7" id="KW-0282">Flagellum</keyword>
<dbReference type="PANTHER" id="PTHR42792:SF1">
    <property type="entry name" value="FLAGELLAR HOOK-ASSOCIATED PROTEIN 3"/>
    <property type="match status" value="1"/>
</dbReference>
<dbReference type="PATRIC" id="fig|748449.3.peg.2194"/>
<organism evidence="7 8">
    <name type="scientific">Halobacteroides halobius (strain ATCC 35273 / DSM 5150 / MD-1)</name>
    <dbReference type="NCBI Taxonomy" id="748449"/>
    <lineage>
        <taxon>Bacteria</taxon>
        <taxon>Bacillati</taxon>
        <taxon>Bacillota</taxon>
        <taxon>Clostridia</taxon>
        <taxon>Halanaerobiales</taxon>
        <taxon>Halobacteroidaceae</taxon>
        <taxon>Halobacteroides</taxon>
    </lineage>
</organism>
<keyword evidence="7" id="KW-0966">Cell projection</keyword>
<sequence>MRVNNGMMVNNLLSNLNQSREKLSKYNRQLATGKKFSLPSQNPTGTVRSMRLETSLEDNQQYIENIDNGITWLQTTDDAYSQATKVLQRTRELAVRGANDSLSDTDREAIAEEVEQLRESLVGIANSTHNGRYIFAGQKTKSKPYTDAPSNVLNSSSVADPNVNLGYDGSFEIKIGGNTQTITVDSTTGGGNPTTLNEIANQIDGSSLGGTTVMAKIDDDNSLVIEANDKSTTLEVANISGDNIVNKLGIENKKYVYEGGQGSLKRKISQGVTISINQSGDYFEDTLEELKKLEENLRKGNGEAITEERIGGIDQKLDLLLRRRAEVGAKQKRLEMNKSRLEENRINLKQLKSENEDVNMAKTIMNLKMSENVYRAALSSGARIIQPSLVKFLR</sequence>
<accession>L0KCN1</accession>
<proteinExistence type="inferred from homology"/>
<dbReference type="Pfam" id="PF00669">
    <property type="entry name" value="Flagellin_N"/>
    <property type="match status" value="1"/>
</dbReference>